<keyword evidence="2" id="KW-1185">Reference proteome</keyword>
<protein>
    <submittedName>
        <fullName evidence="1">Uncharacterized protein</fullName>
    </submittedName>
</protein>
<dbReference type="AlphaFoldDB" id="V8CNP7"/>
<dbReference type="HOGENOM" id="CLU_2317835_0_0_10"/>
<evidence type="ECO:0000313" key="1">
    <source>
        <dbReference type="EMBL" id="ETD28737.1"/>
    </source>
</evidence>
<gene>
    <name evidence="1" type="ORF">HMPREF1173_01229</name>
</gene>
<organism evidence="1 2">
    <name type="scientific">Prevotella nigrescens CC14M</name>
    <dbReference type="NCBI Taxonomy" id="1073366"/>
    <lineage>
        <taxon>Bacteria</taxon>
        <taxon>Pseudomonadati</taxon>
        <taxon>Bacteroidota</taxon>
        <taxon>Bacteroidia</taxon>
        <taxon>Bacteroidales</taxon>
        <taxon>Prevotellaceae</taxon>
        <taxon>Prevotella</taxon>
    </lineage>
</organism>
<name>V8CNP7_9BACT</name>
<sequence>MYFTFFLFLLFIECVINLRRDSTMSLKQIQSSFYEVVGNFARNTCNIGYEIYHSLCLLFVFPVILLQGKVYLGIAEIPIHLRTIETIAILFKDNTLNFL</sequence>
<accession>V8CNP7</accession>
<proteinExistence type="predicted"/>
<evidence type="ECO:0000313" key="2">
    <source>
        <dbReference type="Proteomes" id="UP000018727"/>
    </source>
</evidence>
<dbReference type="EMBL" id="AZJH01000018">
    <property type="protein sequence ID" value="ETD28737.1"/>
    <property type="molecule type" value="Genomic_DNA"/>
</dbReference>
<reference evidence="1 2" key="1">
    <citation type="submission" date="2013-10" db="EMBL/GenBank/DDBJ databases">
        <title>The Genome Sequence of Prevotella nigrescens CC14M.</title>
        <authorList>
            <consortium name="The Broad Institute Genomics Platform"/>
            <person name="Earl A."/>
            <person name="Allen-Vercoe E."/>
            <person name="Daigneault M."/>
            <person name="Young S.K."/>
            <person name="Zeng Q."/>
            <person name="Gargeya S."/>
            <person name="Fitzgerald M."/>
            <person name="Abouelleil A."/>
            <person name="Alvarado L."/>
            <person name="Chapman S.B."/>
            <person name="Gainer-Dewar J."/>
            <person name="Goldberg J."/>
            <person name="Griggs A."/>
            <person name="Gujja S."/>
            <person name="Hansen M."/>
            <person name="Howarth C."/>
            <person name="Imamovic A."/>
            <person name="Ireland A."/>
            <person name="Larimer J."/>
            <person name="McCowan C."/>
            <person name="Murphy C."/>
            <person name="Pearson M."/>
            <person name="Poon T.W."/>
            <person name="Priest M."/>
            <person name="Roberts A."/>
            <person name="Saif S."/>
            <person name="Shea T."/>
            <person name="Sykes S."/>
            <person name="Wortman J."/>
            <person name="Nusbaum C."/>
            <person name="Birren B."/>
        </authorList>
    </citation>
    <scope>NUCLEOTIDE SEQUENCE [LARGE SCALE GENOMIC DNA]</scope>
    <source>
        <strain evidence="1 2">CC14M</strain>
    </source>
</reference>
<dbReference type="Proteomes" id="UP000018727">
    <property type="component" value="Unassembled WGS sequence"/>
</dbReference>
<comment type="caution">
    <text evidence="1">The sequence shown here is derived from an EMBL/GenBank/DDBJ whole genome shotgun (WGS) entry which is preliminary data.</text>
</comment>